<dbReference type="GO" id="GO:0046513">
    <property type="term" value="P:ceramide biosynthetic process"/>
    <property type="evidence" value="ECO:0007669"/>
    <property type="project" value="TreeGrafter"/>
</dbReference>
<keyword evidence="2" id="KW-1185">Reference proteome</keyword>
<reference evidence="2" key="1">
    <citation type="journal article" date="2016" name="Nat. Commun.">
        <title>The Gonium pectorale genome demonstrates co-option of cell cycle regulation during the evolution of multicellularity.</title>
        <authorList>
            <person name="Hanschen E.R."/>
            <person name="Marriage T.N."/>
            <person name="Ferris P.J."/>
            <person name="Hamaji T."/>
            <person name="Toyoda A."/>
            <person name="Fujiyama A."/>
            <person name="Neme R."/>
            <person name="Noguchi H."/>
            <person name="Minakuchi Y."/>
            <person name="Suzuki M."/>
            <person name="Kawai-Toyooka H."/>
            <person name="Smith D.R."/>
            <person name="Sparks H."/>
            <person name="Anderson J."/>
            <person name="Bakaric R."/>
            <person name="Luria V."/>
            <person name="Karger A."/>
            <person name="Kirschner M.W."/>
            <person name="Durand P.M."/>
            <person name="Michod R.E."/>
            <person name="Nozaki H."/>
            <person name="Olson B.J."/>
        </authorList>
    </citation>
    <scope>NUCLEOTIDE SEQUENCE [LARGE SCALE GENOMIC DNA]</scope>
    <source>
        <strain evidence="2">NIES-2863</strain>
    </source>
</reference>
<gene>
    <name evidence="1" type="ORF">GPECTOR_22g963</name>
</gene>
<dbReference type="GO" id="GO:0016020">
    <property type="term" value="C:membrane"/>
    <property type="evidence" value="ECO:0007669"/>
    <property type="project" value="TreeGrafter"/>
</dbReference>
<dbReference type="GO" id="GO:0030149">
    <property type="term" value="P:sphingolipid catabolic process"/>
    <property type="evidence" value="ECO:0007669"/>
    <property type="project" value="TreeGrafter"/>
</dbReference>
<dbReference type="PANTHER" id="PTHR12393:SF6">
    <property type="entry name" value="SPHINGOMYELIN PHOSPHODIESTERASE 2"/>
    <property type="match status" value="1"/>
</dbReference>
<name>A0A150GHT8_GONPE</name>
<dbReference type="AlphaFoldDB" id="A0A150GHT8"/>
<evidence type="ECO:0008006" key="3">
    <source>
        <dbReference type="Google" id="ProtNLM"/>
    </source>
</evidence>
<dbReference type="GO" id="GO:0005783">
    <property type="term" value="C:endoplasmic reticulum"/>
    <property type="evidence" value="ECO:0007669"/>
    <property type="project" value="TreeGrafter"/>
</dbReference>
<proteinExistence type="predicted"/>
<evidence type="ECO:0000313" key="2">
    <source>
        <dbReference type="Proteomes" id="UP000075714"/>
    </source>
</evidence>
<comment type="caution">
    <text evidence="1">The sequence shown here is derived from an EMBL/GenBank/DDBJ whole genome shotgun (WGS) entry which is preliminary data.</text>
</comment>
<dbReference type="Proteomes" id="UP000075714">
    <property type="component" value="Unassembled WGS sequence"/>
</dbReference>
<evidence type="ECO:0000313" key="1">
    <source>
        <dbReference type="EMBL" id="KXZ49369.1"/>
    </source>
</evidence>
<dbReference type="GO" id="GO:0071944">
    <property type="term" value="C:cell periphery"/>
    <property type="evidence" value="ECO:0007669"/>
    <property type="project" value="TreeGrafter"/>
</dbReference>
<dbReference type="PANTHER" id="PTHR12393">
    <property type="entry name" value="SPHINGOMYELIN PHOSPHODIESTERASE RELATED"/>
    <property type="match status" value="1"/>
</dbReference>
<dbReference type="OrthoDB" id="194358at2759"/>
<dbReference type="GO" id="GO:0004620">
    <property type="term" value="F:phospholipase activity"/>
    <property type="evidence" value="ECO:0007669"/>
    <property type="project" value="TreeGrafter"/>
</dbReference>
<accession>A0A150GHT8</accession>
<protein>
    <recommendedName>
        <fullName evidence="3">F-box domain-containing protein</fullName>
    </recommendedName>
</protein>
<sequence>MPVAPQQLQWSQLLPELADKVVGYLDPNEMPIFRLVNKAAAAQFRGPDHTTFRLSQPVPPHAFAAHWLAPGATRGLPLGRRRQLLCLTAASGVVANLEVAVRAAGCLLTFEVY</sequence>
<dbReference type="EMBL" id="LSYV01000023">
    <property type="protein sequence ID" value="KXZ49369.1"/>
    <property type="molecule type" value="Genomic_DNA"/>
</dbReference>
<organism evidence="1 2">
    <name type="scientific">Gonium pectorale</name>
    <name type="common">Green alga</name>
    <dbReference type="NCBI Taxonomy" id="33097"/>
    <lineage>
        <taxon>Eukaryota</taxon>
        <taxon>Viridiplantae</taxon>
        <taxon>Chlorophyta</taxon>
        <taxon>core chlorophytes</taxon>
        <taxon>Chlorophyceae</taxon>
        <taxon>CS clade</taxon>
        <taxon>Chlamydomonadales</taxon>
        <taxon>Volvocaceae</taxon>
        <taxon>Gonium</taxon>
    </lineage>
</organism>